<keyword evidence="11 12" id="KW-0460">Magnesium</keyword>
<dbReference type="FunFam" id="3.40.970.10:FF:000002">
    <property type="entry name" value="Ribonuclease H"/>
    <property type="match status" value="1"/>
</dbReference>
<keyword evidence="7 12" id="KW-0540">Nuclease</keyword>
<dbReference type="EC" id="3.1.26.4" evidence="5 12"/>
<dbReference type="GO" id="GO:0000287">
    <property type="term" value="F:magnesium ion binding"/>
    <property type="evidence" value="ECO:0007669"/>
    <property type="project" value="UniProtKB-UniRule"/>
</dbReference>
<dbReference type="InterPro" id="IPR002156">
    <property type="entry name" value="RNaseH_domain"/>
</dbReference>
<evidence type="ECO:0000313" key="16">
    <source>
        <dbReference type="Proteomes" id="UP000829685"/>
    </source>
</evidence>
<feature type="compositionally biased region" description="Basic and acidic residues" evidence="13">
    <location>
        <begin position="60"/>
        <end position="74"/>
    </location>
</feature>
<evidence type="ECO:0000256" key="1">
    <source>
        <dbReference type="ARBA" id="ARBA00000077"/>
    </source>
</evidence>
<comment type="cofactor">
    <cofactor evidence="2 12">
        <name>Mg(2+)</name>
        <dbReference type="ChEBI" id="CHEBI:18420"/>
    </cofactor>
</comment>
<dbReference type="Gene3D" id="3.30.420.10">
    <property type="entry name" value="Ribonuclease H-like superfamily/Ribonuclease H"/>
    <property type="match status" value="1"/>
</dbReference>
<dbReference type="Pfam" id="PF01693">
    <property type="entry name" value="Cauli_VI"/>
    <property type="match status" value="2"/>
</dbReference>
<dbReference type="PIRSF" id="PIRSF036852">
    <property type="entry name" value="Ribonuclease_H1_euk"/>
    <property type="match status" value="1"/>
</dbReference>
<dbReference type="GO" id="GO:0003676">
    <property type="term" value="F:nucleic acid binding"/>
    <property type="evidence" value="ECO:0007669"/>
    <property type="project" value="UniProtKB-UniRule"/>
</dbReference>
<dbReference type="InterPro" id="IPR017067">
    <property type="entry name" value="RNase_H1_euk"/>
</dbReference>
<dbReference type="Pfam" id="PF00075">
    <property type="entry name" value="RNase_H"/>
    <property type="match status" value="1"/>
</dbReference>
<dbReference type="SUPFAM" id="SSF55658">
    <property type="entry name" value="L9 N-domain-like"/>
    <property type="match status" value="2"/>
</dbReference>
<evidence type="ECO:0000256" key="4">
    <source>
        <dbReference type="ARBA" id="ARBA00005300"/>
    </source>
</evidence>
<dbReference type="CDD" id="cd09280">
    <property type="entry name" value="RNase_HI_eukaryote_like"/>
    <property type="match status" value="1"/>
</dbReference>
<feature type="region of interest" description="Disordered" evidence="13">
    <location>
        <begin position="53"/>
        <end position="76"/>
    </location>
</feature>
<evidence type="ECO:0000256" key="12">
    <source>
        <dbReference type="PIRNR" id="PIRNR036852"/>
    </source>
</evidence>
<keyword evidence="16" id="KW-1185">Reference proteome</keyword>
<organism evidence="15 16">
    <name type="scientific">Neoarthrinium moseri</name>
    <dbReference type="NCBI Taxonomy" id="1658444"/>
    <lineage>
        <taxon>Eukaryota</taxon>
        <taxon>Fungi</taxon>
        <taxon>Dikarya</taxon>
        <taxon>Ascomycota</taxon>
        <taxon>Pezizomycotina</taxon>
        <taxon>Sordariomycetes</taxon>
        <taxon>Xylariomycetidae</taxon>
        <taxon>Amphisphaeriales</taxon>
        <taxon>Apiosporaceae</taxon>
        <taxon>Neoarthrinium</taxon>
    </lineage>
</organism>
<sequence length="304" mass="33705">MPSTGKKRKADEDVEKFYAVRAGKVPGVYKTWAECQEQISGFKGAQFKKFETQQDAEDFAAGKEPKPNPADPKKPQKFYAVAIGTKPGIYTDWTEAQKAYQGTKGPKYQSFKTREDAIEFMRAHGGEAARKAIEAEVPVRPTKKSKTIEDGVLHIYTDGSSLSNGRAGAVAGVGVYFGPHDPRNVSERLQGELQTNQRAELTAFLRAMNQVSVDQHIRIFTDSKYSIDCVTNWYRGWQKNDWMTSQGESVKNKDLVQAIRSKIEDRELAGSKTMFDWVKGHSVTAGNVEADKLAVAGAKSAKGR</sequence>
<feature type="domain" description="RNase H type-1" evidence="14">
    <location>
        <begin position="149"/>
        <end position="299"/>
    </location>
</feature>
<evidence type="ECO:0000256" key="13">
    <source>
        <dbReference type="SAM" id="MobiDB-lite"/>
    </source>
</evidence>
<dbReference type="InterPro" id="IPR009027">
    <property type="entry name" value="Ribosomal_bL9/RNase_H1_N"/>
</dbReference>
<comment type="catalytic activity">
    <reaction evidence="1 12">
        <text>Endonucleolytic cleavage to 5'-phosphomonoester.</text>
        <dbReference type="EC" id="3.1.26.4"/>
    </reaction>
</comment>
<dbReference type="AlphaFoldDB" id="A0A9P9WP66"/>
<dbReference type="InterPro" id="IPR012337">
    <property type="entry name" value="RNaseH-like_sf"/>
</dbReference>
<protein>
    <recommendedName>
        <fullName evidence="6 12">Ribonuclease H</fullName>
        <shortName evidence="12">RNase H</shortName>
        <ecNumber evidence="5 12">3.1.26.4</ecNumber>
    </recommendedName>
</protein>
<comment type="similarity">
    <text evidence="4 12">Belongs to the RNase H family.</text>
</comment>
<dbReference type="Gene3D" id="3.40.970.10">
    <property type="entry name" value="Ribonuclease H1, N-terminal domain"/>
    <property type="match status" value="2"/>
</dbReference>
<evidence type="ECO:0000259" key="14">
    <source>
        <dbReference type="PROSITE" id="PS50879"/>
    </source>
</evidence>
<proteinExistence type="inferred from homology"/>
<evidence type="ECO:0000256" key="2">
    <source>
        <dbReference type="ARBA" id="ARBA00001946"/>
    </source>
</evidence>
<gene>
    <name evidence="15" type="ORF">JX265_005073</name>
</gene>
<accession>A0A9P9WP66</accession>
<dbReference type="SUPFAM" id="SSF53098">
    <property type="entry name" value="Ribonuclease H-like"/>
    <property type="match status" value="1"/>
</dbReference>
<dbReference type="GO" id="GO:0043137">
    <property type="term" value="P:DNA replication, removal of RNA primer"/>
    <property type="evidence" value="ECO:0007669"/>
    <property type="project" value="TreeGrafter"/>
</dbReference>
<dbReference type="InterPro" id="IPR011320">
    <property type="entry name" value="RNase_H1_N"/>
</dbReference>
<comment type="caution">
    <text evidence="15">The sequence shown here is derived from an EMBL/GenBank/DDBJ whole genome shotgun (WGS) entry which is preliminary data.</text>
</comment>
<evidence type="ECO:0000256" key="8">
    <source>
        <dbReference type="ARBA" id="ARBA00022723"/>
    </source>
</evidence>
<reference evidence="15" key="1">
    <citation type="submission" date="2021-03" db="EMBL/GenBank/DDBJ databases">
        <title>Revisited historic fungal species revealed as producer of novel bioactive compounds through whole genome sequencing and comparative genomics.</title>
        <authorList>
            <person name="Vignolle G.A."/>
            <person name="Hochenegger N."/>
            <person name="Mach R.L."/>
            <person name="Mach-Aigner A.R."/>
            <person name="Javad Rahimi M."/>
            <person name="Salim K.A."/>
            <person name="Chan C.M."/>
            <person name="Lim L.B.L."/>
            <person name="Cai F."/>
            <person name="Druzhinina I.S."/>
            <person name="U'Ren J.M."/>
            <person name="Derntl C."/>
        </authorList>
    </citation>
    <scope>NUCLEOTIDE SEQUENCE</scope>
    <source>
        <strain evidence="15">TUCIM 5799</strain>
    </source>
</reference>
<keyword evidence="8 12" id="KW-0479">Metal-binding</keyword>
<dbReference type="Proteomes" id="UP000829685">
    <property type="component" value="Unassembled WGS sequence"/>
</dbReference>
<evidence type="ECO:0000313" key="15">
    <source>
        <dbReference type="EMBL" id="KAI1873451.1"/>
    </source>
</evidence>
<evidence type="ECO:0000256" key="11">
    <source>
        <dbReference type="ARBA" id="ARBA00022842"/>
    </source>
</evidence>
<dbReference type="InterPro" id="IPR037056">
    <property type="entry name" value="RNase_H1_N_sf"/>
</dbReference>
<comment type="function">
    <text evidence="3 12">Endonuclease that specifically degrades the RNA of RNA-DNA hybrids.</text>
</comment>
<dbReference type="FunFam" id="3.30.420.10:FF:000090">
    <property type="entry name" value="Ribonuclease H"/>
    <property type="match status" value="1"/>
</dbReference>
<keyword evidence="10 12" id="KW-0378">Hydrolase</keyword>
<evidence type="ECO:0000256" key="7">
    <source>
        <dbReference type="ARBA" id="ARBA00022722"/>
    </source>
</evidence>
<evidence type="ECO:0000256" key="9">
    <source>
        <dbReference type="ARBA" id="ARBA00022759"/>
    </source>
</evidence>
<name>A0A9P9WP66_9PEZI</name>
<dbReference type="OrthoDB" id="407198at2759"/>
<evidence type="ECO:0000256" key="6">
    <source>
        <dbReference type="ARBA" id="ARBA00017721"/>
    </source>
</evidence>
<dbReference type="EMBL" id="JAFIMR010000010">
    <property type="protein sequence ID" value="KAI1873451.1"/>
    <property type="molecule type" value="Genomic_DNA"/>
</dbReference>
<dbReference type="GO" id="GO:0004523">
    <property type="term" value="F:RNA-DNA hybrid ribonuclease activity"/>
    <property type="evidence" value="ECO:0007669"/>
    <property type="project" value="UniProtKB-UniRule"/>
</dbReference>
<keyword evidence="9 12" id="KW-0255">Endonuclease</keyword>
<evidence type="ECO:0000256" key="10">
    <source>
        <dbReference type="ARBA" id="ARBA00022801"/>
    </source>
</evidence>
<evidence type="ECO:0000256" key="3">
    <source>
        <dbReference type="ARBA" id="ARBA00004065"/>
    </source>
</evidence>
<dbReference type="PANTHER" id="PTHR10642:SF26">
    <property type="entry name" value="RIBONUCLEASE H1"/>
    <property type="match status" value="1"/>
</dbReference>
<dbReference type="InterPro" id="IPR036397">
    <property type="entry name" value="RNaseH_sf"/>
</dbReference>
<dbReference type="PANTHER" id="PTHR10642">
    <property type="entry name" value="RIBONUCLEASE H1"/>
    <property type="match status" value="1"/>
</dbReference>
<evidence type="ECO:0000256" key="5">
    <source>
        <dbReference type="ARBA" id="ARBA00012180"/>
    </source>
</evidence>
<dbReference type="InterPro" id="IPR050092">
    <property type="entry name" value="RNase_H"/>
</dbReference>
<dbReference type="PROSITE" id="PS50879">
    <property type="entry name" value="RNASE_H_1"/>
    <property type="match status" value="1"/>
</dbReference>